<organism evidence="2 3">
    <name type="scientific">Idiomarina xiamenensis 10-D-4</name>
    <dbReference type="NCBI Taxonomy" id="740709"/>
    <lineage>
        <taxon>Bacteria</taxon>
        <taxon>Pseudomonadati</taxon>
        <taxon>Pseudomonadota</taxon>
        <taxon>Gammaproteobacteria</taxon>
        <taxon>Alteromonadales</taxon>
        <taxon>Idiomarinaceae</taxon>
        <taxon>Idiomarina</taxon>
    </lineage>
</organism>
<evidence type="ECO:0008006" key="4">
    <source>
        <dbReference type="Google" id="ProtNLM"/>
    </source>
</evidence>
<dbReference type="InterPro" id="IPR004509">
    <property type="entry name" value="Competence_ComEA_HhH"/>
</dbReference>
<dbReference type="SUPFAM" id="SSF47781">
    <property type="entry name" value="RuvA domain 2-like"/>
    <property type="match status" value="1"/>
</dbReference>
<gene>
    <name evidence="2" type="ORF">A10D4_01817</name>
</gene>
<sequence length="120" mass="12885">MINKLMIKMATWSTLVMFSLLPLCYAPLSAAQPLFNPSGGGIQSAKEEQDAVAAGEQTININTASANELASQLKGIGLKRAGQIIALREHLGGFKTIEQLQQVRGIGPIFIANNKHRLSL</sequence>
<evidence type="ECO:0000313" key="3">
    <source>
        <dbReference type="Proteomes" id="UP000014115"/>
    </source>
</evidence>
<evidence type="ECO:0000256" key="1">
    <source>
        <dbReference type="SAM" id="SignalP"/>
    </source>
</evidence>
<dbReference type="GO" id="GO:0015627">
    <property type="term" value="C:type II protein secretion system complex"/>
    <property type="evidence" value="ECO:0007669"/>
    <property type="project" value="TreeGrafter"/>
</dbReference>
<dbReference type="NCBIfam" id="TIGR00426">
    <property type="entry name" value="competence protein ComEA helix-hairpin-helix repeat region"/>
    <property type="match status" value="1"/>
</dbReference>
<dbReference type="InterPro" id="IPR010994">
    <property type="entry name" value="RuvA_2-like"/>
</dbReference>
<dbReference type="Proteomes" id="UP000014115">
    <property type="component" value="Unassembled WGS sequence"/>
</dbReference>
<dbReference type="InterPro" id="IPR051675">
    <property type="entry name" value="Endo/Exo/Phosphatase_dom_1"/>
</dbReference>
<proteinExistence type="predicted"/>
<comment type="caution">
    <text evidence="2">The sequence shown here is derived from an EMBL/GenBank/DDBJ whole genome shotgun (WGS) entry which is preliminary data.</text>
</comment>
<feature type="signal peptide" evidence="1">
    <location>
        <begin position="1"/>
        <end position="30"/>
    </location>
</feature>
<dbReference type="EMBL" id="AMRG01000002">
    <property type="protein sequence ID" value="EKE86939.1"/>
    <property type="molecule type" value="Genomic_DNA"/>
</dbReference>
<accession>K2KWS0</accession>
<dbReference type="PANTHER" id="PTHR21180:SF32">
    <property type="entry name" value="ENDONUCLEASE_EXONUCLEASE_PHOSPHATASE FAMILY DOMAIN-CONTAINING PROTEIN 1"/>
    <property type="match status" value="1"/>
</dbReference>
<name>K2KWS0_9GAMM</name>
<dbReference type="eggNOG" id="COG1555">
    <property type="taxonomic scope" value="Bacteria"/>
</dbReference>
<feature type="chain" id="PRO_5003860225" description="DNA uptake protein" evidence="1">
    <location>
        <begin position="31"/>
        <end position="120"/>
    </location>
</feature>
<protein>
    <recommendedName>
        <fullName evidence="4">DNA uptake protein</fullName>
    </recommendedName>
</protein>
<dbReference type="PATRIC" id="fig|740709.3.peg.366"/>
<dbReference type="STRING" id="740709.A10D4_01817"/>
<dbReference type="Gene3D" id="1.10.150.280">
    <property type="entry name" value="AF1531-like domain"/>
    <property type="match status" value="1"/>
</dbReference>
<dbReference type="GO" id="GO:0015628">
    <property type="term" value="P:protein secretion by the type II secretion system"/>
    <property type="evidence" value="ECO:0007669"/>
    <property type="project" value="TreeGrafter"/>
</dbReference>
<evidence type="ECO:0000313" key="2">
    <source>
        <dbReference type="EMBL" id="EKE86939.1"/>
    </source>
</evidence>
<dbReference type="AlphaFoldDB" id="K2KWS0"/>
<reference evidence="2 3" key="1">
    <citation type="journal article" date="2012" name="J. Bacteriol.">
        <title>Genome Sequence of Idiomarina xiamenensis Type Strain 10-D-4.</title>
        <authorList>
            <person name="Lai Q."/>
            <person name="Wang L."/>
            <person name="Wang W."/>
            <person name="Shao Z."/>
        </authorList>
    </citation>
    <scope>NUCLEOTIDE SEQUENCE [LARGE SCALE GENOMIC DNA]</scope>
    <source>
        <strain evidence="2 3">10-D-4</strain>
    </source>
</reference>
<keyword evidence="3" id="KW-1185">Reference proteome</keyword>
<dbReference type="PANTHER" id="PTHR21180">
    <property type="entry name" value="ENDONUCLEASE/EXONUCLEASE/PHOSPHATASE FAMILY DOMAIN-CONTAINING PROTEIN 1"/>
    <property type="match status" value="1"/>
</dbReference>
<keyword evidence="1" id="KW-0732">Signal</keyword>
<dbReference type="Pfam" id="PF12836">
    <property type="entry name" value="HHH_3"/>
    <property type="match status" value="1"/>
</dbReference>
<dbReference type="RefSeq" id="WP_008487354.1">
    <property type="nucleotide sequence ID" value="NZ_AMRG01000002.1"/>
</dbReference>